<dbReference type="PANTHER" id="PTHR43498:SF1">
    <property type="entry name" value="COB--COM HETERODISULFIDE REDUCTASE IRON-SULFUR SUBUNIT A"/>
    <property type="match status" value="1"/>
</dbReference>
<evidence type="ECO:0000256" key="4">
    <source>
        <dbReference type="ARBA" id="ARBA00023014"/>
    </source>
</evidence>
<evidence type="ECO:0000313" key="6">
    <source>
        <dbReference type="Proteomes" id="UP000787672"/>
    </source>
</evidence>
<dbReference type="InterPro" id="IPR039650">
    <property type="entry name" value="HdrA-like"/>
</dbReference>
<comment type="caution">
    <text evidence="5">The sequence shown here is derived from an EMBL/GenBank/DDBJ whole genome shotgun (WGS) entry which is preliminary data.</text>
</comment>
<keyword evidence="6" id="KW-1185">Reference proteome</keyword>
<dbReference type="EMBL" id="JAHLQN010000001">
    <property type="protein sequence ID" value="MBU5625632.1"/>
    <property type="molecule type" value="Genomic_DNA"/>
</dbReference>
<evidence type="ECO:0000256" key="3">
    <source>
        <dbReference type="ARBA" id="ARBA00023004"/>
    </source>
</evidence>
<reference evidence="5 6" key="1">
    <citation type="submission" date="2021-06" db="EMBL/GenBank/DDBJ databases">
        <authorList>
            <person name="Sun Q."/>
            <person name="Li D."/>
        </authorList>
    </citation>
    <scope>NUCLEOTIDE SEQUENCE [LARGE SCALE GENOMIC DNA]</scope>
    <source>
        <strain evidence="5 6">MSJ-2</strain>
    </source>
</reference>
<keyword evidence="3" id="KW-0408">Iron</keyword>
<accession>A0ABS6F648</accession>
<name>A0ABS6F648_9FIRM</name>
<gene>
    <name evidence="5" type="ORF">KQI82_01620</name>
</gene>
<evidence type="ECO:0000256" key="1">
    <source>
        <dbReference type="ARBA" id="ARBA00022723"/>
    </source>
</evidence>
<dbReference type="Pfam" id="PF12831">
    <property type="entry name" value="FAD_oxidored"/>
    <property type="match status" value="1"/>
</dbReference>
<keyword evidence="1" id="KW-0479">Metal-binding</keyword>
<proteinExistence type="predicted"/>
<dbReference type="RefSeq" id="WP_216557782.1">
    <property type="nucleotide sequence ID" value="NZ_JAHLQN010000001.1"/>
</dbReference>
<evidence type="ECO:0000313" key="5">
    <source>
        <dbReference type="EMBL" id="MBU5625632.1"/>
    </source>
</evidence>
<organism evidence="5 6">
    <name type="scientific">Dysosmobacter acutus</name>
    <dbReference type="NCBI Taxonomy" id="2841504"/>
    <lineage>
        <taxon>Bacteria</taxon>
        <taxon>Bacillati</taxon>
        <taxon>Bacillota</taxon>
        <taxon>Clostridia</taxon>
        <taxon>Eubacteriales</taxon>
        <taxon>Oscillospiraceae</taxon>
        <taxon>Dysosmobacter</taxon>
    </lineage>
</organism>
<keyword evidence="4" id="KW-0411">Iron-sulfur</keyword>
<protein>
    <submittedName>
        <fullName evidence="5">FAD-dependent oxidoreductase</fullName>
    </submittedName>
</protein>
<evidence type="ECO:0000256" key="2">
    <source>
        <dbReference type="ARBA" id="ARBA00023002"/>
    </source>
</evidence>
<dbReference type="PANTHER" id="PTHR43498">
    <property type="entry name" value="FERREDOXIN:COB-COM HETERODISULFIDE REDUCTASE SUBUNIT A"/>
    <property type="match status" value="1"/>
</dbReference>
<sequence>MNINRTTKPLDRTIHCGVAVVGGGIAGVMAAAAAAKSGARTLIAESSTFLGGVVTMGPLEALMTPEDSKGTVIAGMAREFLDFLRTLDSAARAVEDTTGYCASIVPYDAETMKFALLEFLHRYGVTVLTEATLEEVEKDGASISALCLRTKTGAVRVECSAVVDATGGGYASYLAGNDVEVGDESGRSQPVTVLCRIGGVDIDLLKEYVAAHSGEFKTFQKELHLQAERLHLWGFTGALKAGHDSGALRLLRNEIHMMQTTRPGEVIANYSRINADPLDPLALSEAQRQGMEQVRQLHSWFRRTIPAFANSYIAQTGYVGVRESGRAVGRYTLTRDDIVAARCGPTDVAMGAFPIDIHQSDDGMKFERIVSGYHIPQECLMARSVENLFLAGRCISATFEANASCRISMTCMSTGHAAGVMAASCAAGTFTTEAVRGILKEQGAIL</sequence>
<keyword evidence="2" id="KW-0560">Oxidoreductase</keyword>
<dbReference type="Proteomes" id="UP000787672">
    <property type="component" value="Unassembled WGS sequence"/>
</dbReference>